<dbReference type="GeneTree" id="ENSGT00960000191002"/>
<reference evidence="1" key="3">
    <citation type="submission" date="2025-09" db="UniProtKB">
        <authorList>
            <consortium name="Ensembl"/>
        </authorList>
    </citation>
    <scope>IDENTIFICATION</scope>
</reference>
<evidence type="ECO:0000313" key="2">
    <source>
        <dbReference type="Proteomes" id="UP000694547"/>
    </source>
</evidence>
<reference evidence="1" key="2">
    <citation type="submission" date="2025-08" db="UniProtKB">
        <authorList>
            <consortium name="Ensembl"/>
        </authorList>
    </citation>
    <scope>IDENTIFICATION</scope>
</reference>
<proteinExistence type="predicted"/>
<sequence length="66" mass="7394">MMKSDGPGTSPSARRDHLRLCFRYNQTSPAGPLPRTRGILDSFCSHLWLGVIRVQYTLFLAVSGEE</sequence>
<evidence type="ECO:0000313" key="1">
    <source>
        <dbReference type="Ensembl" id="ENSPEMP00000031992.1"/>
    </source>
</evidence>
<dbReference type="AlphaFoldDB" id="A0A8C8UIT9"/>
<name>A0A8C8UIT9_PERMB</name>
<dbReference type="Ensembl" id="ENSPEMT00000040784.1">
    <property type="protein sequence ID" value="ENSPEMP00000031992.1"/>
    <property type="gene ID" value="ENSPEMG00000029792.1"/>
</dbReference>
<dbReference type="Proteomes" id="UP000694547">
    <property type="component" value="Chromosome 8"/>
</dbReference>
<reference evidence="1 2" key="1">
    <citation type="submission" date="2018-10" db="EMBL/GenBank/DDBJ databases">
        <title>Improved assembly of the deer mouse Peromyscus maniculatus genome.</title>
        <authorList>
            <person name="Lassance J.-M."/>
            <person name="Hoekstra H.E."/>
        </authorList>
    </citation>
    <scope>NUCLEOTIDE SEQUENCE [LARGE SCALE GENOMIC DNA]</scope>
</reference>
<keyword evidence="2" id="KW-1185">Reference proteome</keyword>
<accession>A0A8C8UIT9</accession>
<protein>
    <submittedName>
        <fullName evidence="1">Uncharacterized protein</fullName>
    </submittedName>
</protein>
<organism evidence="1 2">
    <name type="scientific">Peromyscus maniculatus bairdii</name>
    <name type="common">Prairie deer mouse</name>
    <dbReference type="NCBI Taxonomy" id="230844"/>
    <lineage>
        <taxon>Eukaryota</taxon>
        <taxon>Metazoa</taxon>
        <taxon>Chordata</taxon>
        <taxon>Craniata</taxon>
        <taxon>Vertebrata</taxon>
        <taxon>Euteleostomi</taxon>
        <taxon>Mammalia</taxon>
        <taxon>Eutheria</taxon>
        <taxon>Euarchontoglires</taxon>
        <taxon>Glires</taxon>
        <taxon>Rodentia</taxon>
        <taxon>Myomorpha</taxon>
        <taxon>Muroidea</taxon>
        <taxon>Cricetidae</taxon>
        <taxon>Neotominae</taxon>
        <taxon>Peromyscus</taxon>
    </lineage>
</organism>